<dbReference type="Proteomes" id="UP000549052">
    <property type="component" value="Unassembled WGS sequence"/>
</dbReference>
<accession>A0A839EMD0</accession>
<protein>
    <submittedName>
        <fullName evidence="1">Uncharacterized protein</fullName>
    </submittedName>
</protein>
<sequence length="262" mass="29395">MKLYPENYDVTIRVSFVDLNGAKITPSEVRAVLFNGEDEVVVNFGSLPFDPLETGKDIVIPAAFNILGEGALSEARILKVQLTTNAGIIRYSSVYAIEGEFRLAVMENSFMSIEAAELLARDIPNLKGWSEATEESRNAALINAFERLIRIPMKFKRYEGVEMRHYEETVIPTDAWREITKIEFMTFPASFRKAVRQAQIAEANEILENDVTASKHRAGIISETVGESSVMLRGGLLELGIAKRSSEFLKGHIYYRARLLRG</sequence>
<reference evidence="1 2" key="1">
    <citation type="submission" date="2020-07" db="EMBL/GenBank/DDBJ databases">
        <title>Genomic Encyclopedia of Type Strains, Phase IV (KMG-V): Genome sequencing to study the core and pangenomes of soil and plant-associated prokaryotes.</title>
        <authorList>
            <person name="Whitman W."/>
        </authorList>
    </citation>
    <scope>NUCLEOTIDE SEQUENCE [LARGE SCALE GENOMIC DNA]</scope>
    <source>
        <strain evidence="1 2">AN3</strain>
    </source>
</reference>
<keyword evidence="2" id="KW-1185">Reference proteome</keyword>
<evidence type="ECO:0000313" key="1">
    <source>
        <dbReference type="EMBL" id="MBA8881723.1"/>
    </source>
</evidence>
<name>A0A839EMD0_9HYPH</name>
<comment type="caution">
    <text evidence="1">The sequence shown here is derived from an EMBL/GenBank/DDBJ whole genome shotgun (WGS) entry which is preliminary data.</text>
</comment>
<dbReference type="EMBL" id="JACGXN010000016">
    <property type="protein sequence ID" value="MBA8881723.1"/>
    <property type="molecule type" value="Genomic_DNA"/>
</dbReference>
<proteinExistence type="predicted"/>
<evidence type="ECO:0000313" key="2">
    <source>
        <dbReference type="Proteomes" id="UP000549052"/>
    </source>
</evidence>
<gene>
    <name evidence="1" type="ORF">FHW16_005468</name>
</gene>
<dbReference type="AlphaFoldDB" id="A0A839EMD0"/>
<organism evidence="1 2">
    <name type="scientific">Phyllobacterium myrsinacearum</name>
    <dbReference type="NCBI Taxonomy" id="28101"/>
    <lineage>
        <taxon>Bacteria</taxon>
        <taxon>Pseudomonadati</taxon>
        <taxon>Pseudomonadota</taxon>
        <taxon>Alphaproteobacteria</taxon>
        <taxon>Hyphomicrobiales</taxon>
        <taxon>Phyllobacteriaceae</taxon>
        <taxon>Phyllobacterium</taxon>
    </lineage>
</organism>
<dbReference type="RefSeq" id="WP_182552270.1">
    <property type="nucleotide sequence ID" value="NZ_JACGXN010000016.1"/>
</dbReference>